<dbReference type="STRING" id="103827.A0A0N5CNM0"/>
<reference evidence="7" key="1">
    <citation type="submission" date="2016-04" db="UniProtKB">
        <authorList>
            <consortium name="WormBaseParasite"/>
        </authorList>
    </citation>
    <scope>IDENTIFICATION</scope>
</reference>
<gene>
    <name evidence="5" type="ORF">TCLT_LOCUS1784</name>
</gene>
<name>A0A0N5CNM0_THECL</name>
<evidence type="ECO:0000259" key="2">
    <source>
        <dbReference type="Pfam" id="PF24515"/>
    </source>
</evidence>
<evidence type="ECO:0000259" key="3">
    <source>
        <dbReference type="Pfam" id="PF24516"/>
    </source>
</evidence>
<dbReference type="GO" id="GO:1903394">
    <property type="term" value="P:protein localization to kinetochore involved in kinetochore assembly"/>
    <property type="evidence" value="ECO:0007669"/>
    <property type="project" value="TreeGrafter"/>
</dbReference>
<dbReference type="GO" id="GO:0005828">
    <property type="term" value="C:kinetochore microtubule"/>
    <property type="evidence" value="ECO:0007669"/>
    <property type="project" value="TreeGrafter"/>
</dbReference>
<dbReference type="PANTHER" id="PTHR15688">
    <property type="entry name" value="KINETOCHORE-ASSOCIATED PROTEIN 1"/>
    <property type="match status" value="1"/>
</dbReference>
<dbReference type="InterPro" id="IPR052802">
    <property type="entry name" value="KNTC1"/>
</dbReference>
<dbReference type="GO" id="GO:0031267">
    <property type="term" value="F:small GTPase binding"/>
    <property type="evidence" value="ECO:0007669"/>
    <property type="project" value="TreeGrafter"/>
</dbReference>
<dbReference type="OMA" id="EYAKFAM"/>
<evidence type="ECO:0000259" key="4">
    <source>
        <dbReference type="Pfam" id="PF24520"/>
    </source>
</evidence>
<keyword evidence="6" id="KW-1185">Reference proteome</keyword>
<dbReference type="GO" id="GO:0005737">
    <property type="term" value="C:cytoplasm"/>
    <property type="evidence" value="ECO:0007669"/>
    <property type="project" value="TreeGrafter"/>
</dbReference>
<organism evidence="7">
    <name type="scientific">Thelazia callipaeda</name>
    <name type="common">Oriental eyeworm</name>
    <name type="synonym">Parasitic nematode</name>
    <dbReference type="NCBI Taxonomy" id="103827"/>
    <lineage>
        <taxon>Eukaryota</taxon>
        <taxon>Metazoa</taxon>
        <taxon>Ecdysozoa</taxon>
        <taxon>Nematoda</taxon>
        <taxon>Chromadorea</taxon>
        <taxon>Rhabditida</taxon>
        <taxon>Spirurina</taxon>
        <taxon>Spiruromorpha</taxon>
        <taxon>Thelazioidea</taxon>
        <taxon>Thelaziidae</taxon>
        <taxon>Thelazia</taxon>
    </lineage>
</organism>
<dbReference type="GO" id="GO:1990423">
    <property type="term" value="C:RZZ complex"/>
    <property type="evidence" value="ECO:0007669"/>
    <property type="project" value="TreeGrafter"/>
</dbReference>
<dbReference type="InterPro" id="IPR019527">
    <property type="entry name" value="RZZ-complex_KNTC1/ROD_C"/>
</dbReference>
<evidence type="ECO:0000259" key="1">
    <source>
        <dbReference type="Pfam" id="PF10493"/>
    </source>
</evidence>
<dbReference type="WBParaSite" id="TCLT_0000178301-mRNA-1">
    <property type="protein sequence ID" value="TCLT_0000178301-mRNA-1"/>
    <property type="gene ID" value="TCLT_0000178301"/>
</dbReference>
<evidence type="ECO:0000313" key="5">
    <source>
        <dbReference type="EMBL" id="VDM97400.1"/>
    </source>
</evidence>
<sequence>MDGRLLIWDTQTTMLVSSIVLLKTDEMAKDFLFFDMNSDAGGKISEHSQLVLIYAKITGICQLEIRNLGGEVLYSVLVTEGTFLLSTLTRETKMILFMHIAAEKHSDLNVINVHSICESHPKMFVEHLLDRQQWNEALEFARKFSFNLEKIYVARIRYFVDTLIVNRVPIEKAEFDEFLEWMSRVSDQNWVAEMCIAAIIHSSNHLWVKKILEFVADLQITDDETKEKLASLRYNYQSYREIIYPWKKRFNSFSTDHLLSEFLNICSYEHIFEHFYKNGHFWEARLLWCRYQKTLKNWVRKKENLERLLEDIHSIIYDMKCDVMEALHLLEDIIPTVMVSDAIACCSLVNSFLLDLAREMEVKDPAEFPENSLMIATTMERIIQNFLKSSVTPYRQAEVAHIFSLMKCYSEDPMDVMGELNTYVRSLRFIKKLKNVYDFPMSYDSYQNQTVETICYMMLEGTNMEQVRYNIDKYVKPYMDEFKMDYDQTFFNYISKMAVISKDVISNTDLWYERCLTIVGCISNPNLRCEALITVTESANIPWAVQLSSAVYAMLRDPEVDYEMMSRLQNQCDLAALKERLVRSHIPIEMFEQYFISKYMFRKAIEFILQQELLGSLQTRLSFAFEVKMFQDNELQLDLTNVRKSPVLPGVIKQLSLRNNYWKITMLRDYMKEAFTNGAFPTKITQLMKFSKSLMVHQNLMFEVALDCALKCRNLEASLEYAKFAMQHIDIPSEQLLTLIVQSCGYGLWEMPELVKNTDFKLIALFVNLFESLIALCVPDHFTKLNEDETKKKWILRGIGCCSGVYHYNMDGAFFEKKDAIKQLATVARSVVFDFLNSTSLIEISGNEVLEYYKDMREAWKSFITYLVSNNQIMLAISTWLSFSSLPCYTIVEGVSNIHSEISEMITLFTERALAQSDADLELCLSVIFSVQIPDIKNILMSVKPCYAKRSLPHIAMLNFIYLSQIRAFFFNDHFMYSQLLTNYKICKWMKKFSELGAIFPENKNLDAAVQEFVRCLISPEVLVEFCEDFSLEATEALILYATTLALKATTTENNKLVKEMRFAISTSLQKIDTKENIFMRLYGFLMTLCPYSYEVEIYLPNFLVINEIISGMKRYVDQKNIDQVEILRRAFTTIRFLECTERTTPPTNHEIKWYHERQNFLFQQRNGNHGSAEKICDGKSLNSSKKDFLPSLETNLLINELPNQSCHRLPFHPFMFENEKDLQNTLLPMIYAELTLCNIDKWQMFIRALPEIEISKSDLVSTVILLVIQSYIAKGIELNESSFQQIKLLIQKTPNRLRTLKGLSKGSRNIPLGEAKLRFLSLGIEVVKEWLEESEHNLAEHEADDTDFLKQFLRDLQQVYKMYNIKYVLKKYGLMRAETFDLLSTPQILIEHIYAHEIDWNNCNDIDAKFPCIVQLAEILALDLSSLQDKIIQQWIDLNNQISVAFDPSKGNFTDLLKTPSKRNSIYDVYRLPFGDISVSRIVRLSRLGASGKVFDMLVDSFTKGSAEGRIRAACCLLRLLRTEEIQEVMKKDLFHVCSSLEIVLYSRMIDAYNIDLSIDTFLSTEKNILLKYLVNHGRQTPQLTLFMTAVVIDYEVVEPSLVEILSTNLYRYRNFDMLIELLNYCATESTLSHIKDFEKKWFCAAEWLFSCIEKGSEDEKQQLDRFLLFSLSCPMEYGSSINAFLHSLREYKLPVAQHLLTLASSAVAEEVEESKVCVVNSSSDLRDGKNDTKSAEN</sequence>
<dbReference type="InterPro" id="IPR055404">
    <property type="entry name" value="ARM_KNTC1_2nd"/>
</dbReference>
<feature type="domain" description="KNTC1 third ARM-repeats" evidence="2">
    <location>
        <begin position="970"/>
        <end position="1096"/>
    </location>
</feature>
<reference evidence="5 6" key="2">
    <citation type="submission" date="2018-11" db="EMBL/GenBank/DDBJ databases">
        <authorList>
            <consortium name="Pathogen Informatics"/>
        </authorList>
    </citation>
    <scope>NUCLEOTIDE SEQUENCE [LARGE SCALE GENOMIC DNA]</scope>
</reference>
<dbReference type="Pfam" id="PF10493">
    <property type="entry name" value="Rod_C"/>
    <property type="match status" value="1"/>
</dbReference>
<dbReference type="GO" id="GO:0007094">
    <property type="term" value="P:mitotic spindle assembly checkpoint signaling"/>
    <property type="evidence" value="ECO:0007669"/>
    <property type="project" value="TreeGrafter"/>
</dbReference>
<dbReference type="Pfam" id="PF24516">
    <property type="entry name" value="ARM_KNTC1_2nd"/>
    <property type="match status" value="1"/>
</dbReference>
<feature type="domain" description="KNTC1 second ARM-repeats" evidence="3">
    <location>
        <begin position="509"/>
        <end position="623"/>
    </location>
</feature>
<dbReference type="Pfam" id="PF24520">
    <property type="entry name" value="ARM_KNTC1_1st"/>
    <property type="match status" value="1"/>
</dbReference>
<dbReference type="EMBL" id="UYYF01000267">
    <property type="protein sequence ID" value="VDM97400.1"/>
    <property type="molecule type" value="Genomic_DNA"/>
</dbReference>
<dbReference type="Pfam" id="PF24515">
    <property type="entry name" value="ARM_KNTC1_3rd"/>
    <property type="match status" value="1"/>
</dbReference>
<dbReference type="PANTHER" id="PTHR15688:SF1">
    <property type="entry name" value="KINETOCHORE-ASSOCIATED PROTEIN 1"/>
    <property type="match status" value="1"/>
</dbReference>
<accession>A0A0N5CNM0</accession>
<dbReference type="InterPro" id="IPR055405">
    <property type="entry name" value="ARM_KNTC1_3rd"/>
</dbReference>
<evidence type="ECO:0000313" key="6">
    <source>
        <dbReference type="Proteomes" id="UP000276776"/>
    </source>
</evidence>
<protein>
    <submittedName>
        <fullName evidence="7">Rod_C domain-containing protein</fullName>
    </submittedName>
</protein>
<feature type="domain" description="RZZ complex subunit KNTC1/ROD C-terminal" evidence="1">
    <location>
        <begin position="1202"/>
        <end position="1678"/>
    </location>
</feature>
<dbReference type="InterPro" id="IPR055403">
    <property type="entry name" value="ARM_KNTC1_1st"/>
</dbReference>
<feature type="domain" description="KNTC1 first ARM-repeats" evidence="4">
    <location>
        <begin position="127"/>
        <end position="373"/>
    </location>
</feature>
<dbReference type="GO" id="GO:0000070">
    <property type="term" value="P:mitotic sister chromatid segregation"/>
    <property type="evidence" value="ECO:0007669"/>
    <property type="project" value="TreeGrafter"/>
</dbReference>
<evidence type="ECO:0000313" key="7">
    <source>
        <dbReference type="WBParaSite" id="TCLT_0000178301-mRNA-1"/>
    </source>
</evidence>
<dbReference type="Proteomes" id="UP000276776">
    <property type="component" value="Unassembled WGS sequence"/>
</dbReference>
<proteinExistence type="predicted"/>
<dbReference type="OrthoDB" id="5868545at2759"/>